<keyword evidence="3" id="KW-1185">Reference proteome</keyword>
<evidence type="ECO:0000313" key="3">
    <source>
        <dbReference type="Proteomes" id="UP001314635"/>
    </source>
</evidence>
<dbReference type="Pfam" id="PF11154">
    <property type="entry name" value="DUF2934"/>
    <property type="match status" value="1"/>
</dbReference>
<comment type="caution">
    <text evidence="2">The sequence shown here is derived from an EMBL/GenBank/DDBJ whole genome shotgun (WGS) entry which is preliminary data.</text>
</comment>
<evidence type="ECO:0000256" key="1">
    <source>
        <dbReference type="SAM" id="MobiDB-lite"/>
    </source>
</evidence>
<accession>A0ABS5G7W1</accession>
<reference evidence="3" key="1">
    <citation type="journal article" date="2021" name="ISME J.">
        <title>Evolutionary origin and ecological implication of a unique nif island in free-living Bradyrhizobium lineages.</title>
        <authorList>
            <person name="Tao J."/>
        </authorList>
    </citation>
    <scope>NUCLEOTIDE SEQUENCE [LARGE SCALE GENOMIC DNA]</scope>
    <source>
        <strain evidence="3">SZCCT0094</strain>
    </source>
</reference>
<feature type="compositionally biased region" description="Basic and acidic residues" evidence="1">
    <location>
        <begin position="41"/>
        <end position="52"/>
    </location>
</feature>
<feature type="region of interest" description="Disordered" evidence="1">
    <location>
        <begin position="41"/>
        <end position="62"/>
    </location>
</feature>
<organism evidence="2 3">
    <name type="scientific">Bradyrhizobium denitrificans</name>
    <dbReference type="NCBI Taxonomy" id="2734912"/>
    <lineage>
        <taxon>Bacteria</taxon>
        <taxon>Pseudomonadati</taxon>
        <taxon>Pseudomonadota</taxon>
        <taxon>Alphaproteobacteria</taxon>
        <taxon>Hyphomicrobiales</taxon>
        <taxon>Nitrobacteraceae</taxon>
        <taxon>Bradyrhizobium</taxon>
    </lineage>
</organism>
<gene>
    <name evidence="2" type="ORF">JQ619_16725</name>
</gene>
<dbReference type="Proteomes" id="UP001314635">
    <property type="component" value="Unassembled WGS sequence"/>
</dbReference>
<dbReference type="InterPro" id="IPR021327">
    <property type="entry name" value="DUF2934"/>
</dbReference>
<protein>
    <submittedName>
        <fullName evidence="2">DUF2934 domain-containing protein</fullName>
    </submittedName>
</protein>
<proteinExistence type="predicted"/>
<evidence type="ECO:0000313" key="2">
    <source>
        <dbReference type="EMBL" id="MBR1137413.1"/>
    </source>
</evidence>
<dbReference type="EMBL" id="JAFCLK010000014">
    <property type="protein sequence ID" value="MBR1137413.1"/>
    <property type="molecule type" value="Genomic_DNA"/>
</dbReference>
<name>A0ABS5G7W1_9BRAD</name>
<sequence>MDQTSETDLQDRIRARAHQLWEQAGRPDGREDEFWFQAERDIRETDELHDKATAPPETILPG</sequence>
<dbReference type="RefSeq" id="WP_172235621.1">
    <property type="nucleotide sequence ID" value="NZ_JABFDP010000003.1"/>
</dbReference>